<gene>
    <name evidence="2" type="ORF">FC27_GL001427</name>
</gene>
<keyword evidence="3" id="KW-1185">Reference proteome</keyword>
<dbReference type="OrthoDB" id="3171511at2"/>
<reference evidence="2 3" key="1">
    <citation type="journal article" date="2015" name="Genome Announc.">
        <title>Expanding the biotechnology potential of lactobacilli through comparative genomics of 213 strains and associated genera.</title>
        <authorList>
            <person name="Sun Z."/>
            <person name="Harris H.M."/>
            <person name="McCann A."/>
            <person name="Guo C."/>
            <person name="Argimon S."/>
            <person name="Zhang W."/>
            <person name="Yang X."/>
            <person name="Jeffery I.B."/>
            <person name="Cooney J.C."/>
            <person name="Kagawa T.F."/>
            <person name="Liu W."/>
            <person name="Song Y."/>
            <person name="Salvetti E."/>
            <person name="Wrobel A."/>
            <person name="Rasinkangas P."/>
            <person name="Parkhill J."/>
            <person name="Rea M.C."/>
            <person name="O'Sullivan O."/>
            <person name="Ritari J."/>
            <person name="Douillard F.P."/>
            <person name="Paul Ross R."/>
            <person name="Yang R."/>
            <person name="Briner A.E."/>
            <person name="Felis G.E."/>
            <person name="de Vos W.M."/>
            <person name="Barrangou R."/>
            <person name="Klaenhammer T.R."/>
            <person name="Caufield P.W."/>
            <person name="Cui Y."/>
            <person name="Zhang H."/>
            <person name="O'Toole P.W."/>
        </authorList>
    </citation>
    <scope>NUCLEOTIDE SEQUENCE [LARGE SCALE GENOMIC DNA]</scope>
    <source>
        <strain evidence="2 3">DSM 14857</strain>
    </source>
</reference>
<dbReference type="EMBL" id="AZFA01000003">
    <property type="protein sequence ID" value="KRL67889.1"/>
    <property type="molecule type" value="Genomic_DNA"/>
</dbReference>
<dbReference type="InterPro" id="IPR002575">
    <property type="entry name" value="Aminoglycoside_PTrfase"/>
</dbReference>
<dbReference type="Proteomes" id="UP000051647">
    <property type="component" value="Unassembled WGS sequence"/>
</dbReference>
<accession>A0A0R1SF86</accession>
<comment type="caution">
    <text evidence="2">The sequence shown here is derived from an EMBL/GenBank/DDBJ whole genome shotgun (WGS) entry which is preliminary data.</text>
</comment>
<dbReference type="SUPFAM" id="SSF56112">
    <property type="entry name" value="Protein kinase-like (PK-like)"/>
    <property type="match status" value="1"/>
</dbReference>
<dbReference type="InterPro" id="IPR011009">
    <property type="entry name" value="Kinase-like_dom_sf"/>
</dbReference>
<dbReference type="PATRIC" id="fig|1423815.3.peg.1462"/>
<feature type="domain" description="Aminoglycoside phosphotransferase" evidence="1">
    <location>
        <begin position="30"/>
        <end position="237"/>
    </location>
</feature>
<organism evidence="2 3">
    <name type="scientific">Companilactobacillus versmoldensis DSM 14857 = KCTC 3814</name>
    <dbReference type="NCBI Taxonomy" id="1423815"/>
    <lineage>
        <taxon>Bacteria</taxon>
        <taxon>Bacillati</taxon>
        <taxon>Bacillota</taxon>
        <taxon>Bacilli</taxon>
        <taxon>Lactobacillales</taxon>
        <taxon>Lactobacillaceae</taxon>
        <taxon>Companilactobacillus</taxon>
    </lineage>
</organism>
<sequence>MAEDIVNKITKYLRNDHIFRRLGLKDIHQVRYLAQGEYNRNFLIIDSSGRQLVFRMNYGSQINVKRQARYEFNALKILSRTRHTPMPIFLDDNKKIFNHDILIEQFLPGQSLNYSTDLYKAAEIFASIHSLKLSSEQQQSLISEDNLCFDRISEAKILLDPVYQTNKLSDEQKQIVFDLLDWCLSNNQDAYFSTQSKCMVNTEVNSSNFLITDNYGWLIDWEKTVYSNAVQDLTQFMAETTTLFRSSKIISNEDRILFIKKYAELTDQSSEKLFQNIQHYMPFLLLRALSWCAMLVTTYEDKPIKNPNIYHKCRDFLNPKFSLPLLKKYGVNA</sequence>
<protein>
    <recommendedName>
        <fullName evidence="1">Aminoglycoside phosphotransferase domain-containing protein</fullName>
    </recommendedName>
</protein>
<dbReference type="RefSeq" id="WP_010623839.1">
    <property type="nucleotide sequence ID" value="NZ_AZFA01000003.1"/>
</dbReference>
<evidence type="ECO:0000313" key="2">
    <source>
        <dbReference type="EMBL" id="KRL67889.1"/>
    </source>
</evidence>
<dbReference type="eggNOG" id="COG0510">
    <property type="taxonomic scope" value="Bacteria"/>
</dbReference>
<evidence type="ECO:0000259" key="1">
    <source>
        <dbReference type="Pfam" id="PF01636"/>
    </source>
</evidence>
<dbReference type="Pfam" id="PF01636">
    <property type="entry name" value="APH"/>
    <property type="match status" value="1"/>
</dbReference>
<dbReference type="STRING" id="1423815.FC27_GL001427"/>
<dbReference type="Gene3D" id="3.90.1200.10">
    <property type="match status" value="1"/>
</dbReference>
<dbReference type="AlphaFoldDB" id="A0A0R1SF86"/>
<proteinExistence type="predicted"/>
<evidence type="ECO:0000313" key="3">
    <source>
        <dbReference type="Proteomes" id="UP000051647"/>
    </source>
</evidence>
<name>A0A0R1SF86_9LACO</name>